<reference evidence="1" key="1">
    <citation type="journal article" date="2021" name="Proc. Natl. Acad. Sci. U.S.A.">
        <title>A Catalog of Tens of Thousands of Viruses from Human Metagenomes Reveals Hidden Associations with Chronic Diseases.</title>
        <authorList>
            <person name="Tisza M.J."/>
            <person name="Buck C.B."/>
        </authorList>
    </citation>
    <scope>NUCLEOTIDE SEQUENCE</scope>
    <source>
        <strain evidence="1">Ctpvf97</strain>
    </source>
</reference>
<evidence type="ECO:0000313" key="1">
    <source>
        <dbReference type="EMBL" id="DAF86399.1"/>
    </source>
</evidence>
<accession>A0A8S5TW55</accession>
<protein>
    <submittedName>
        <fullName evidence="1">Uncharacterized protein</fullName>
    </submittedName>
</protein>
<dbReference type="EMBL" id="BK015944">
    <property type="protein sequence ID" value="DAF86399.1"/>
    <property type="molecule type" value="Genomic_DNA"/>
</dbReference>
<sequence length="33" mass="3808">MKYPGNRAAVRSPGYFAVWRKSVITRGLPMRQL</sequence>
<organism evidence="1">
    <name type="scientific">Myoviridae sp. ctpvf97</name>
    <dbReference type="NCBI Taxonomy" id="2825176"/>
    <lineage>
        <taxon>Viruses</taxon>
        <taxon>Duplodnaviria</taxon>
        <taxon>Heunggongvirae</taxon>
        <taxon>Uroviricota</taxon>
        <taxon>Caudoviricetes</taxon>
    </lineage>
</organism>
<name>A0A8S5TW55_9CAUD</name>
<proteinExistence type="predicted"/>